<keyword evidence="1" id="KW-0732">Signal</keyword>
<evidence type="ECO:0000256" key="1">
    <source>
        <dbReference type="SAM" id="SignalP"/>
    </source>
</evidence>
<evidence type="ECO:0000313" key="3">
    <source>
        <dbReference type="Proteomes" id="UP000582016"/>
    </source>
</evidence>
<protein>
    <submittedName>
        <fullName evidence="2">Global transactivator</fullName>
    </submittedName>
</protein>
<proteinExistence type="predicted"/>
<dbReference type="AlphaFoldDB" id="A0A8H5NNZ1"/>
<name>A0A8H5NNZ1_9HYPO</name>
<evidence type="ECO:0000313" key="2">
    <source>
        <dbReference type="EMBL" id="KAF5571688.1"/>
    </source>
</evidence>
<feature type="chain" id="PRO_5034921441" evidence="1">
    <location>
        <begin position="24"/>
        <end position="274"/>
    </location>
</feature>
<dbReference type="OrthoDB" id="5242670at2759"/>
<dbReference type="EMBL" id="JAAOAQ010000008">
    <property type="protein sequence ID" value="KAF5571688.1"/>
    <property type="molecule type" value="Genomic_DNA"/>
</dbReference>
<gene>
    <name evidence="2" type="ORF">FPHYL_222</name>
</gene>
<dbReference type="Proteomes" id="UP000582016">
    <property type="component" value="Unassembled WGS sequence"/>
</dbReference>
<reference evidence="2 3" key="1">
    <citation type="submission" date="2020-05" db="EMBL/GenBank/DDBJ databases">
        <title>Identification and distribution of gene clusters putatively required for synthesis of sphingolipid metabolism inhibitors in phylogenetically diverse species of the filamentous fungus Fusarium.</title>
        <authorList>
            <person name="Kim H.-S."/>
            <person name="Busman M."/>
            <person name="Brown D.W."/>
            <person name="Divon H."/>
            <person name="Uhlig S."/>
            <person name="Proctor R.H."/>
        </authorList>
    </citation>
    <scope>NUCLEOTIDE SEQUENCE [LARGE SCALE GENOMIC DNA]</scope>
    <source>
        <strain evidence="2 3">NRRL 13617</strain>
    </source>
</reference>
<accession>A0A8H5NNZ1</accession>
<sequence>MLHGHPITSFLLFQAAFIQSLSSGLEFPEGFHRERYIQMLDACSLRRPHIAVQQEFLDINRLAMRPNEAMETFEEGNPAATDQLVKWKKRLKQDENWISRRARVMTDVVDQHKDRHPDHLFLIVDEKLQLEYNGRLDPVNRHFIIKTALEAKPPQAMLATRATGGQSLNIRCFNAVGSWHSRFRRDPTGSGFLHPKCQKYLGCYLMSLFSPAAEQASVPSSLLLKLLNSRRAFQIQILSIDGTYHHIVEEMSQPIHLRYLKPAELVDGDLKLDA</sequence>
<keyword evidence="3" id="KW-1185">Reference proteome</keyword>
<organism evidence="2 3">
    <name type="scientific">Fusarium phyllophilum</name>
    <dbReference type="NCBI Taxonomy" id="47803"/>
    <lineage>
        <taxon>Eukaryota</taxon>
        <taxon>Fungi</taxon>
        <taxon>Dikarya</taxon>
        <taxon>Ascomycota</taxon>
        <taxon>Pezizomycotina</taxon>
        <taxon>Sordariomycetes</taxon>
        <taxon>Hypocreomycetidae</taxon>
        <taxon>Hypocreales</taxon>
        <taxon>Nectriaceae</taxon>
        <taxon>Fusarium</taxon>
        <taxon>Fusarium fujikuroi species complex</taxon>
    </lineage>
</organism>
<feature type="signal peptide" evidence="1">
    <location>
        <begin position="1"/>
        <end position="23"/>
    </location>
</feature>
<comment type="caution">
    <text evidence="2">The sequence shown here is derived from an EMBL/GenBank/DDBJ whole genome shotgun (WGS) entry which is preliminary data.</text>
</comment>